<evidence type="ECO:0000313" key="1">
    <source>
        <dbReference type="EMBL" id="RFM30435.1"/>
    </source>
</evidence>
<evidence type="ECO:0000313" key="2">
    <source>
        <dbReference type="Proteomes" id="UP000261284"/>
    </source>
</evidence>
<gene>
    <name evidence="1" type="ORF">DXN05_05620</name>
</gene>
<dbReference type="AlphaFoldDB" id="A0A3E1NR82"/>
<sequence length="112" mass="12911">MYNNDTNQEVQQEIIRIAASTALVPVSSFELFREQLAAYIHTLINQHFPQLVQLLYRLDVSEKKLKTALANAAGNDAGLLIADLIIQRQLQKIETRRKYRSDNTNIPDDEKW</sequence>
<keyword evidence="2" id="KW-1185">Reference proteome</keyword>
<comment type="caution">
    <text evidence="1">The sequence shown here is derived from an EMBL/GenBank/DDBJ whole genome shotgun (WGS) entry which is preliminary data.</text>
</comment>
<name>A0A3E1NR82_9BACT</name>
<protein>
    <submittedName>
        <fullName evidence="1">Uncharacterized protein</fullName>
    </submittedName>
</protein>
<dbReference type="RefSeq" id="WP_116846190.1">
    <property type="nucleotide sequence ID" value="NZ_QTJU01000001.1"/>
</dbReference>
<proteinExistence type="predicted"/>
<dbReference type="OrthoDB" id="711735at2"/>
<accession>A0A3E1NR82</accession>
<dbReference type="Proteomes" id="UP000261284">
    <property type="component" value="Unassembled WGS sequence"/>
</dbReference>
<dbReference type="EMBL" id="QTJU01000001">
    <property type="protein sequence ID" value="RFM30435.1"/>
    <property type="molecule type" value="Genomic_DNA"/>
</dbReference>
<reference evidence="1 2" key="1">
    <citation type="submission" date="2018-08" db="EMBL/GenBank/DDBJ databases">
        <title>Chitinophagaceae sp. K23C18032701, a novel bacterium isolated from forest soil.</title>
        <authorList>
            <person name="Wang C."/>
        </authorList>
    </citation>
    <scope>NUCLEOTIDE SEQUENCE [LARGE SCALE GENOMIC DNA]</scope>
    <source>
        <strain evidence="1 2">K23C18032701</strain>
    </source>
</reference>
<organism evidence="1 2">
    <name type="scientific">Deminuibacter soli</name>
    <dbReference type="NCBI Taxonomy" id="2291815"/>
    <lineage>
        <taxon>Bacteria</taxon>
        <taxon>Pseudomonadati</taxon>
        <taxon>Bacteroidota</taxon>
        <taxon>Chitinophagia</taxon>
        <taxon>Chitinophagales</taxon>
        <taxon>Chitinophagaceae</taxon>
        <taxon>Deminuibacter</taxon>
    </lineage>
</organism>